<dbReference type="AlphaFoldDB" id="A0AA37UGS8"/>
<feature type="compositionally biased region" description="Low complexity" evidence="1">
    <location>
        <begin position="61"/>
        <end position="85"/>
    </location>
</feature>
<sequence length="304" mass="30702">MTNRRPNHVRNITTTTGAAAVAAAAALVLSACTASEADAGTEASDASPTVTETVSVEPAETATSAPADDAGTADPAASEAPAADGADTTSAFIRADDGSATGAVGGTAALADDALPAPVGQPVFGGEGTLLDVVGVDHGQVLVVRGEPSTESAEVAALDPLNDVALTGREVVAGDTAWWEVTLSDGVGWVPSMHLGALTTEPRDVTDQVGDIESSTAPETLAAIGSSWATANSRDPEAYAIPSEFDPKSSDLTFVIDVWDYADDSVRGERLVVELIPTDAGNPVERVDSYSICARGVPEGDLCP</sequence>
<evidence type="ECO:0000313" key="4">
    <source>
        <dbReference type="Proteomes" id="UP001157161"/>
    </source>
</evidence>
<accession>A0AA37UGS8</accession>
<dbReference type="Proteomes" id="UP001157161">
    <property type="component" value="Unassembled WGS sequence"/>
</dbReference>
<evidence type="ECO:0008006" key="5">
    <source>
        <dbReference type="Google" id="ProtNLM"/>
    </source>
</evidence>
<feature type="compositionally biased region" description="Polar residues" evidence="1">
    <location>
        <begin position="44"/>
        <end position="54"/>
    </location>
</feature>
<reference evidence="3" key="1">
    <citation type="journal article" date="2014" name="Int. J. Syst. Evol. Microbiol.">
        <title>Complete genome sequence of Corynebacterium casei LMG S-19264T (=DSM 44701T), isolated from a smear-ripened cheese.</title>
        <authorList>
            <consortium name="US DOE Joint Genome Institute (JGI-PGF)"/>
            <person name="Walter F."/>
            <person name="Albersmeier A."/>
            <person name="Kalinowski J."/>
            <person name="Ruckert C."/>
        </authorList>
    </citation>
    <scope>NUCLEOTIDE SEQUENCE</scope>
    <source>
        <strain evidence="3">NBRC 112290</strain>
    </source>
</reference>
<evidence type="ECO:0000256" key="2">
    <source>
        <dbReference type="SAM" id="SignalP"/>
    </source>
</evidence>
<organism evidence="3 4">
    <name type="scientific">Litorihabitans aurantiacus</name>
    <dbReference type="NCBI Taxonomy" id="1930061"/>
    <lineage>
        <taxon>Bacteria</taxon>
        <taxon>Bacillati</taxon>
        <taxon>Actinomycetota</taxon>
        <taxon>Actinomycetes</taxon>
        <taxon>Micrococcales</taxon>
        <taxon>Beutenbergiaceae</taxon>
        <taxon>Litorihabitans</taxon>
    </lineage>
</organism>
<dbReference type="PROSITE" id="PS51257">
    <property type="entry name" value="PROKAR_LIPOPROTEIN"/>
    <property type="match status" value="1"/>
</dbReference>
<keyword evidence="2" id="KW-0732">Signal</keyword>
<feature type="region of interest" description="Disordered" evidence="1">
    <location>
        <begin position="37"/>
        <end position="85"/>
    </location>
</feature>
<keyword evidence="4" id="KW-1185">Reference proteome</keyword>
<reference evidence="3" key="2">
    <citation type="submission" date="2023-02" db="EMBL/GenBank/DDBJ databases">
        <authorList>
            <person name="Sun Q."/>
            <person name="Mori K."/>
        </authorList>
    </citation>
    <scope>NUCLEOTIDE SEQUENCE</scope>
    <source>
        <strain evidence="3">NBRC 112290</strain>
    </source>
</reference>
<feature type="chain" id="PRO_5041300528" description="SH3 domain-containing protein" evidence="2">
    <location>
        <begin position="40"/>
        <end position="304"/>
    </location>
</feature>
<evidence type="ECO:0000256" key="1">
    <source>
        <dbReference type="SAM" id="MobiDB-lite"/>
    </source>
</evidence>
<comment type="caution">
    <text evidence="3">The sequence shown here is derived from an EMBL/GenBank/DDBJ whole genome shotgun (WGS) entry which is preliminary data.</text>
</comment>
<evidence type="ECO:0000313" key="3">
    <source>
        <dbReference type="EMBL" id="GMA30129.1"/>
    </source>
</evidence>
<name>A0AA37UGS8_9MICO</name>
<protein>
    <recommendedName>
        <fullName evidence="5">SH3 domain-containing protein</fullName>
    </recommendedName>
</protein>
<dbReference type="RefSeq" id="WP_284248588.1">
    <property type="nucleotide sequence ID" value="NZ_BSUM01000001.1"/>
</dbReference>
<proteinExistence type="predicted"/>
<feature type="signal peptide" evidence="2">
    <location>
        <begin position="1"/>
        <end position="39"/>
    </location>
</feature>
<dbReference type="EMBL" id="BSUM01000001">
    <property type="protein sequence ID" value="GMA30129.1"/>
    <property type="molecule type" value="Genomic_DNA"/>
</dbReference>
<gene>
    <name evidence="3" type="ORF">GCM10025875_01210</name>
</gene>